<accession>A0A9Q1JY69</accession>
<dbReference type="OrthoDB" id="1267182at2759"/>
<dbReference type="PANTHER" id="PTHR33710:SF62">
    <property type="entry name" value="DUF4283 DOMAIN PROTEIN"/>
    <property type="match status" value="1"/>
</dbReference>
<proteinExistence type="predicted"/>
<sequence length="202" mass="23021">MESILTVPALIADLKPQSGVPLLIGGDLNEIFYHSEKVGGPSKPQAVINDFKDSIVDYQLYDLGYSAYGFTWCNFHENEIVDEECLDYTEMSLIFPEAIVSHIDYDLFGHLPILLKCRSNVARQPHKRGRFHSKNMWLSEPSCLELVSLARSSCLATDVVDGLLAKVDKCAIELMKWNKKSFEHVRIEIRKLEEYGTIRCHK</sequence>
<dbReference type="PANTHER" id="PTHR33710">
    <property type="entry name" value="BNAC02G09200D PROTEIN"/>
    <property type="match status" value="1"/>
</dbReference>
<organism evidence="1 2">
    <name type="scientific">Carnegiea gigantea</name>
    <dbReference type="NCBI Taxonomy" id="171969"/>
    <lineage>
        <taxon>Eukaryota</taxon>
        <taxon>Viridiplantae</taxon>
        <taxon>Streptophyta</taxon>
        <taxon>Embryophyta</taxon>
        <taxon>Tracheophyta</taxon>
        <taxon>Spermatophyta</taxon>
        <taxon>Magnoliopsida</taxon>
        <taxon>eudicotyledons</taxon>
        <taxon>Gunneridae</taxon>
        <taxon>Pentapetalae</taxon>
        <taxon>Caryophyllales</taxon>
        <taxon>Cactineae</taxon>
        <taxon>Cactaceae</taxon>
        <taxon>Cactoideae</taxon>
        <taxon>Echinocereeae</taxon>
        <taxon>Carnegiea</taxon>
    </lineage>
</organism>
<dbReference type="AlphaFoldDB" id="A0A9Q1JY69"/>
<name>A0A9Q1JY69_9CARY</name>
<evidence type="ECO:0000313" key="1">
    <source>
        <dbReference type="EMBL" id="KAJ8433177.1"/>
    </source>
</evidence>
<dbReference type="EMBL" id="JAKOGI010000555">
    <property type="protein sequence ID" value="KAJ8433177.1"/>
    <property type="molecule type" value="Genomic_DNA"/>
</dbReference>
<comment type="caution">
    <text evidence="1">The sequence shown here is derived from an EMBL/GenBank/DDBJ whole genome shotgun (WGS) entry which is preliminary data.</text>
</comment>
<evidence type="ECO:0000313" key="2">
    <source>
        <dbReference type="Proteomes" id="UP001153076"/>
    </source>
</evidence>
<evidence type="ECO:0008006" key="3">
    <source>
        <dbReference type="Google" id="ProtNLM"/>
    </source>
</evidence>
<keyword evidence="2" id="KW-1185">Reference proteome</keyword>
<dbReference type="Proteomes" id="UP001153076">
    <property type="component" value="Unassembled WGS sequence"/>
</dbReference>
<reference evidence="1" key="1">
    <citation type="submission" date="2022-04" db="EMBL/GenBank/DDBJ databases">
        <title>Carnegiea gigantea Genome sequencing and assembly v2.</title>
        <authorList>
            <person name="Copetti D."/>
            <person name="Sanderson M.J."/>
            <person name="Burquez A."/>
            <person name="Wojciechowski M.F."/>
        </authorList>
    </citation>
    <scope>NUCLEOTIDE SEQUENCE</scope>
    <source>
        <strain evidence="1">SGP5-SGP5p</strain>
        <tissue evidence="1">Aerial part</tissue>
    </source>
</reference>
<protein>
    <recommendedName>
        <fullName evidence="3">Endonuclease/exonuclease/phosphatase domain-containing protein</fullName>
    </recommendedName>
</protein>
<gene>
    <name evidence="1" type="ORF">Cgig2_025568</name>
</gene>